<name>A0C5Q7_PARTE</name>
<dbReference type="OrthoDB" id="10256179at2759"/>
<keyword evidence="1" id="KW-0344">Guanine-nucleotide releasing factor</keyword>
<dbReference type="EMBL" id="CT868042">
    <property type="protein sequence ID" value="CAK66124.1"/>
    <property type="molecule type" value="Genomic_DNA"/>
</dbReference>
<evidence type="ECO:0000259" key="4">
    <source>
        <dbReference type="Pfam" id="PF25390"/>
    </source>
</evidence>
<dbReference type="KEGG" id="ptm:GSPATT00035253001"/>
<dbReference type="InterPro" id="IPR000408">
    <property type="entry name" value="Reg_chr_condens"/>
</dbReference>
<dbReference type="PANTHER" id="PTHR45982">
    <property type="entry name" value="REGULATOR OF CHROMOSOME CONDENSATION"/>
    <property type="match status" value="1"/>
</dbReference>
<sequence>MIYDFRSLFNQFINQIMLQESKQNRVCTPTQSAIQEQLQYVTCGAESTFCITIHKKVFMWGQGIQIPKQLELQDIEQIAASKEHWFAWSDTQVFGCGSNKQGKLGMNNSVNTPTLFDIFSEASQYGWQLQKIAVGLDHSVALIEVEEENKIFVWGSNAYQQLGFDASEQFVAIPHQLDSDNLPRIVDIYAQHNYTMAIDEEGRLFSWGSNEFGRLGQNAFAKCMKLPSPITSLGNLKIAKLALGTFHVLAIDTQGNLYSWGRGLQGQLGHGTSNDCSKPNQISSLSSIRDVACGEAHSMALQNNGSVYVFGSGQFGQLGLGDYKQQDAPQMLQIHGEMIACGRHHSAVLTKNGALFMFGNNESSQLGLECGKSGAYSTPLPKQSPMNTNQIFELTDEFMNKIEASRSEDLEQLLVEYQQNTSQIPNTQTTIFIKDLMERVIALLQKK</sequence>
<dbReference type="InParanoid" id="A0C5Q7"/>
<accession>A0C5Q7</accession>
<feature type="repeat" description="RCC1" evidence="3">
    <location>
        <begin position="202"/>
        <end position="254"/>
    </location>
</feature>
<reference evidence="5 6" key="1">
    <citation type="journal article" date="2006" name="Nature">
        <title>Global trends of whole-genome duplications revealed by the ciliate Paramecium tetraurelia.</title>
        <authorList>
            <consortium name="Genoscope"/>
            <person name="Aury J.-M."/>
            <person name="Jaillon O."/>
            <person name="Duret L."/>
            <person name="Noel B."/>
            <person name="Jubin C."/>
            <person name="Porcel B.M."/>
            <person name="Segurens B."/>
            <person name="Daubin V."/>
            <person name="Anthouard V."/>
            <person name="Aiach N."/>
            <person name="Arnaiz O."/>
            <person name="Billaut A."/>
            <person name="Beisson J."/>
            <person name="Blanc I."/>
            <person name="Bouhouche K."/>
            <person name="Camara F."/>
            <person name="Duharcourt S."/>
            <person name="Guigo R."/>
            <person name="Gogendeau D."/>
            <person name="Katinka M."/>
            <person name="Keller A.-M."/>
            <person name="Kissmehl R."/>
            <person name="Klotz C."/>
            <person name="Koll F."/>
            <person name="Le Moue A."/>
            <person name="Lepere C."/>
            <person name="Malinsky S."/>
            <person name="Nowacki M."/>
            <person name="Nowak J.K."/>
            <person name="Plattner H."/>
            <person name="Poulain J."/>
            <person name="Ruiz F."/>
            <person name="Serrano V."/>
            <person name="Zagulski M."/>
            <person name="Dessen P."/>
            <person name="Betermier M."/>
            <person name="Weissenbach J."/>
            <person name="Scarpelli C."/>
            <person name="Schachter V."/>
            <person name="Sperling L."/>
            <person name="Meyer E."/>
            <person name="Cohen J."/>
            <person name="Wincker P."/>
        </authorList>
    </citation>
    <scope>NUCLEOTIDE SEQUENCE [LARGE SCALE GENOMIC DNA]</scope>
    <source>
        <strain evidence="5 6">Stock d4-2</strain>
    </source>
</reference>
<evidence type="ECO:0000256" key="2">
    <source>
        <dbReference type="ARBA" id="ARBA00022737"/>
    </source>
</evidence>
<evidence type="ECO:0000313" key="5">
    <source>
        <dbReference type="EMBL" id="CAK66124.1"/>
    </source>
</evidence>
<dbReference type="STRING" id="5888.A0C5Q7"/>
<dbReference type="PROSITE" id="PS00626">
    <property type="entry name" value="RCC1_2"/>
    <property type="match status" value="1"/>
</dbReference>
<dbReference type="Gene3D" id="2.130.10.30">
    <property type="entry name" value="Regulator of chromosome condensation 1/beta-lactamase-inhibitor protein II"/>
    <property type="match status" value="2"/>
</dbReference>
<dbReference type="PROSITE" id="PS50012">
    <property type="entry name" value="RCC1_3"/>
    <property type="match status" value="5"/>
</dbReference>
<dbReference type="OMA" id="CSKPNQI"/>
<dbReference type="GeneID" id="5019306"/>
<dbReference type="Pfam" id="PF00415">
    <property type="entry name" value="RCC1"/>
    <property type="match status" value="1"/>
</dbReference>
<protein>
    <recommendedName>
        <fullName evidence="4">RCC1-like domain-containing protein</fullName>
    </recommendedName>
</protein>
<feature type="repeat" description="RCC1" evidence="3">
    <location>
        <begin position="255"/>
        <end position="304"/>
    </location>
</feature>
<organism evidence="5 6">
    <name type="scientific">Paramecium tetraurelia</name>
    <dbReference type="NCBI Taxonomy" id="5888"/>
    <lineage>
        <taxon>Eukaryota</taxon>
        <taxon>Sar</taxon>
        <taxon>Alveolata</taxon>
        <taxon>Ciliophora</taxon>
        <taxon>Intramacronucleata</taxon>
        <taxon>Oligohymenophorea</taxon>
        <taxon>Peniculida</taxon>
        <taxon>Parameciidae</taxon>
        <taxon>Paramecium</taxon>
    </lineage>
</organism>
<proteinExistence type="predicted"/>
<dbReference type="InterPro" id="IPR051553">
    <property type="entry name" value="Ran_GTPase-activating"/>
</dbReference>
<dbReference type="RefSeq" id="XP_001433521.1">
    <property type="nucleotide sequence ID" value="XM_001433484.1"/>
</dbReference>
<dbReference type="HOGENOM" id="CLU_613188_0_0_1"/>
<dbReference type="GO" id="GO:0005737">
    <property type="term" value="C:cytoplasm"/>
    <property type="evidence" value="ECO:0000318"/>
    <property type="project" value="GO_Central"/>
</dbReference>
<keyword evidence="6" id="KW-1185">Reference proteome</keyword>
<dbReference type="SUPFAM" id="SSF50985">
    <property type="entry name" value="RCC1/BLIP-II"/>
    <property type="match status" value="2"/>
</dbReference>
<dbReference type="eggNOG" id="KOG0941">
    <property type="taxonomic scope" value="Eukaryota"/>
</dbReference>
<feature type="repeat" description="RCC1" evidence="3">
    <location>
        <begin position="149"/>
        <end position="201"/>
    </location>
</feature>
<keyword evidence="2" id="KW-0677">Repeat</keyword>
<dbReference type="Proteomes" id="UP000000600">
    <property type="component" value="Unassembled WGS sequence"/>
</dbReference>
<dbReference type="Pfam" id="PF25390">
    <property type="entry name" value="WD40_RLD"/>
    <property type="match status" value="1"/>
</dbReference>
<evidence type="ECO:0000256" key="1">
    <source>
        <dbReference type="ARBA" id="ARBA00022658"/>
    </source>
</evidence>
<dbReference type="InterPro" id="IPR009091">
    <property type="entry name" value="RCC1/BLIP-II"/>
</dbReference>
<dbReference type="AlphaFoldDB" id="A0C5Q7"/>
<dbReference type="PANTHER" id="PTHR45982:SF1">
    <property type="entry name" value="REGULATOR OF CHROMOSOME CONDENSATION"/>
    <property type="match status" value="1"/>
</dbReference>
<feature type="repeat" description="RCC1" evidence="3">
    <location>
        <begin position="91"/>
        <end position="145"/>
    </location>
</feature>
<feature type="domain" description="RCC1-like" evidence="4">
    <location>
        <begin position="146"/>
        <end position="383"/>
    </location>
</feature>
<gene>
    <name evidence="5" type="ORF">GSPATT00035253001</name>
</gene>
<evidence type="ECO:0000313" key="6">
    <source>
        <dbReference type="Proteomes" id="UP000000600"/>
    </source>
</evidence>
<dbReference type="PRINTS" id="PR00633">
    <property type="entry name" value="RCCNDNSATION"/>
</dbReference>
<dbReference type="InterPro" id="IPR058923">
    <property type="entry name" value="RCC1-like_dom"/>
</dbReference>
<feature type="repeat" description="RCC1" evidence="3">
    <location>
        <begin position="305"/>
        <end position="352"/>
    </location>
</feature>
<evidence type="ECO:0000256" key="3">
    <source>
        <dbReference type="PROSITE-ProRule" id="PRU00235"/>
    </source>
</evidence>